<proteinExistence type="predicted"/>
<dbReference type="InterPro" id="IPR058592">
    <property type="entry name" value="Gtf3_C"/>
</dbReference>
<evidence type="ECO:0000313" key="4">
    <source>
        <dbReference type="EMBL" id="HJE38232.1"/>
    </source>
</evidence>
<dbReference type="AlphaFoldDB" id="A0A4Q0U7J2"/>
<dbReference type="InterPro" id="IPR058591">
    <property type="entry name" value="Gtf3_N"/>
</dbReference>
<dbReference type="Pfam" id="PF26334">
    <property type="entry name" value="Gtf3_N"/>
    <property type="match status" value="1"/>
</dbReference>
<reference evidence="4" key="1">
    <citation type="journal article" date="2021" name="PeerJ">
        <title>Extensive microbial diversity within the chicken gut microbiome revealed by metagenomics and culture.</title>
        <authorList>
            <person name="Gilroy R."/>
            <person name="Ravi A."/>
            <person name="Getino M."/>
            <person name="Pursley I."/>
            <person name="Horton D.L."/>
            <person name="Alikhan N.F."/>
            <person name="Baker D."/>
            <person name="Gharbi K."/>
            <person name="Hall N."/>
            <person name="Watson M."/>
            <person name="Adriaenssens E.M."/>
            <person name="Foster-Nyarko E."/>
            <person name="Jarju S."/>
            <person name="Secka A."/>
            <person name="Antonio M."/>
            <person name="Oren A."/>
            <person name="Chaudhuri R.R."/>
            <person name="La Ragione R."/>
            <person name="Hildebrand F."/>
            <person name="Pallen M.J."/>
        </authorList>
    </citation>
    <scope>NUCLEOTIDE SEQUENCE</scope>
    <source>
        <strain evidence="4">4100</strain>
    </source>
</reference>
<accession>A0A4Q0U7J2</accession>
<reference evidence="4" key="2">
    <citation type="submission" date="2021-09" db="EMBL/GenBank/DDBJ databases">
        <authorList>
            <person name="Gilroy R."/>
        </authorList>
    </citation>
    <scope>NUCLEOTIDE SEQUENCE</scope>
    <source>
        <strain evidence="4">4100</strain>
    </source>
</reference>
<dbReference type="Pfam" id="PF26337">
    <property type="entry name" value="Gtf3_C"/>
    <property type="match status" value="1"/>
</dbReference>
<feature type="domain" description="Glucosyltransferase 3-like N-terminal" evidence="2">
    <location>
        <begin position="11"/>
        <end position="143"/>
    </location>
</feature>
<dbReference type="Gene3D" id="3.40.50.2000">
    <property type="entry name" value="Glycogen Phosphorylase B"/>
    <property type="match status" value="2"/>
</dbReference>
<evidence type="ECO:0000313" key="5">
    <source>
        <dbReference type="Proteomes" id="UP000711407"/>
    </source>
</evidence>
<dbReference type="EMBL" id="DYXT01000005">
    <property type="protein sequence ID" value="HJE38232.1"/>
    <property type="molecule type" value="Genomic_DNA"/>
</dbReference>
<evidence type="ECO:0000259" key="2">
    <source>
        <dbReference type="Pfam" id="PF26334"/>
    </source>
</evidence>
<dbReference type="Proteomes" id="UP000711407">
    <property type="component" value="Unassembled WGS sequence"/>
</dbReference>
<feature type="domain" description="Glucosyltransferase 3-like C-terminal" evidence="3">
    <location>
        <begin position="165"/>
        <end position="332"/>
    </location>
</feature>
<sequence>MMTIKYIQTPSTNKAKTDIDLFCREAGYRDVSVRPPFGGSVGKFLCKTATVARLVTNLHKGDVLIIQYPYKKYYKTLCRIARMKGARTITLIHDLGAFRRKKLTPTEENCRLSLTDCIIVHSRAMVQWLADHGCRVPMVVLDIFDYRSGAAFKPRHTTGAAPTRIVYAGSLGERKNRFLYAFPPLIPSCIIAVCGRGLDEDKVSNPDGNFIYRGFVPSEQFIDSPDGDWGLVWDGDLTDCCGGVWGEYLRINNPHKASFYIRSSIPVIVWKHSAMAPFITANHLGIAVESLADLETLLPQITPEQYSAYAAACADFARRLDEGHFFRRAVAKSLDILFSPKCPEK</sequence>
<name>A0A4Q0U7J2_9BACT</name>
<evidence type="ECO:0000256" key="1">
    <source>
        <dbReference type="ARBA" id="ARBA00022679"/>
    </source>
</evidence>
<dbReference type="PIRSF" id="PIRSF007023">
    <property type="entry name" value="UDP-Galf_transf"/>
    <property type="match status" value="1"/>
</dbReference>
<gene>
    <name evidence="4" type="ORF">K8V47_00490</name>
</gene>
<evidence type="ECO:0000259" key="3">
    <source>
        <dbReference type="Pfam" id="PF26337"/>
    </source>
</evidence>
<protein>
    <submittedName>
        <fullName evidence="4">Galactofuranosyltransferase</fullName>
    </submittedName>
</protein>
<keyword evidence="1" id="KW-0808">Transferase</keyword>
<comment type="caution">
    <text evidence="4">The sequence shown here is derived from an EMBL/GenBank/DDBJ whole genome shotgun (WGS) entry which is preliminary data.</text>
</comment>
<dbReference type="SUPFAM" id="SSF53756">
    <property type="entry name" value="UDP-Glycosyltransferase/glycogen phosphorylase"/>
    <property type="match status" value="1"/>
</dbReference>
<organism evidence="4 5">
    <name type="scientific">Candidatus Amulumruptor caecigallinarius</name>
    <dbReference type="NCBI Taxonomy" id="2109911"/>
    <lineage>
        <taxon>Bacteria</taxon>
        <taxon>Pseudomonadati</taxon>
        <taxon>Bacteroidota</taxon>
        <taxon>Bacteroidia</taxon>
        <taxon>Bacteroidales</taxon>
        <taxon>Muribaculaceae</taxon>
        <taxon>Candidatus Amulumruptor</taxon>
    </lineage>
</organism>